<evidence type="ECO:0008006" key="4">
    <source>
        <dbReference type="Google" id="ProtNLM"/>
    </source>
</evidence>
<dbReference type="EMBL" id="JADBED010000001">
    <property type="protein sequence ID" value="MBE1524002.1"/>
    <property type="molecule type" value="Genomic_DNA"/>
</dbReference>
<proteinExistence type="predicted"/>
<protein>
    <recommendedName>
        <fullName evidence="4">DUF2306 domain-containing protein</fullName>
    </recommendedName>
</protein>
<organism evidence="2 3">
    <name type="scientific">Nesterenkonia lutea</name>
    <dbReference type="NCBI Taxonomy" id="272919"/>
    <lineage>
        <taxon>Bacteria</taxon>
        <taxon>Bacillati</taxon>
        <taxon>Actinomycetota</taxon>
        <taxon>Actinomycetes</taxon>
        <taxon>Micrococcales</taxon>
        <taxon>Micrococcaceae</taxon>
        <taxon>Nesterenkonia</taxon>
    </lineage>
</organism>
<gene>
    <name evidence="2" type="ORF">H4W27_001120</name>
</gene>
<sequence length="225" mass="24378">MKSAQEKPTREWMIAAGLLLLALVPSLAGGVRLGEIAAGGPETPANSRFMQFPLPVALHIMAALIYSILGAFQFLPSLRRRRLRWHMFAGRFLVLPSGVIVAVTGLWMTAIYRMPPVDGPALAASRCVVGLAMLAFLGMAVTAVARRDYRTHGEWMIRAYALALGAGTQVLTSAPFMIAFGPPDELARLIQMDAGWLLNALAAELIIRRRRSRAATTSPALRLSS</sequence>
<keyword evidence="3" id="KW-1185">Reference proteome</keyword>
<feature type="transmembrane region" description="Helical" evidence="1">
    <location>
        <begin position="52"/>
        <end position="72"/>
    </location>
</feature>
<keyword evidence="1" id="KW-0812">Transmembrane</keyword>
<feature type="transmembrane region" description="Helical" evidence="1">
    <location>
        <begin position="157"/>
        <end position="180"/>
    </location>
</feature>
<evidence type="ECO:0000313" key="3">
    <source>
        <dbReference type="Proteomes" id="UP000643525"/>
    </source>
</evidence>
<dbReference type="InterPro" id="IPR018750">
    <property type="entry name" value="DUF2306_membrane"/>
</dbReference>
<keyword evidence="1" id="KW-1133">Transmembrane helix</keyword>
<dbReference type="Proteomes" id="UP000643525">
    <property type="component" value="Unassembled WGS sequence"/>
</dbReference>
<evidence type="ECO:0000256" key="1">
    <source>
        <dbReference type="SAM" id="Phobius"/>
    </source>
</evidence>
<comment type="caution">
    <text evidence="2">The sequence shown here is derived from an EMBL/GenBank/DDBJ whole genome shotgun (WGS) entry which is preliminary data.</text>
</comment>
<dbReference type="RefSeq" id="WP_192595077.1">
    <property type="nucleotide sequence ID" value="NZ_BAAALJ010000020.1"/>
</dbReference>
<name>A0ABR9JDJ7_9MICC</name>
<accession>A0ABR9JDJ7</accession>
<keyword evidence="1" id="KW-0472">Membrane</keyword>
<evidence type="ECO:0000313" key="2">
    <source>
        <dbReference type="EMBL" id="MBE1524002.1"/>
    </source>
</evidence>
<feature type="transmembrane region" description="Helical" evidence="1">
    <location>
        <begin position="123"/>
        <end position="145"/>
    </location>
</feature>
<dbReference type="Pfam" id="PF10067">
    <property type="entry name" value="DUF2306"/>
    <property type="match status" value="1"/>
</dbReference>
<feature type="transmembrane region" description="Helical" evidence="1">
    <location>
        <begin position="92"/>
        <end position="111"/>
    </location>
</feature>
<feature type="transmembrane region" description="Helical" evidence="1">
    <location>
        <begin position="186"/>
        <end position="207"/>
    </location>
</feature>
<reference evidence="2 3" key="1">
    <citation type="submission" date="2020-10" db="EMBL/GenBank/DDBJ databases">
        <title>Sequencing the genomes of 1000 actinobacteria strains.</title>
        <authorList>
            <person name="Klenk H.-P."/>
        </authorList>
    </citation>
    <scope>NUCLEOTIDE SEQUENCE [LARGE SCALE GENOMIC DNA]</scope>
    <source>
        <strain evidence="2 3">DSM 15666</strain>
    </source>
</reference>